<name>A0A2M8KC30_9BACT</name>
<dbReference type="Gene3D" id="3.30.870.10">
    <property type="entry name" value="Endonuclease Chain A"/>
    <property type="match status" value="1"/>
</dbReference>
<accession>A0A2M8KC30</accession>
<sequence>MITDLTFITNEPEANLFGKFKVLIKDARFFDSLVGYYYTSGFYKLYPVLEKTEKIRILIGIGTGRGTIENIKAVRIGVKKVRRY</sequence>
<proteinExistence type="predicted"/>
<dbReference type="EMBL" id="PFDX01000022">
    <property type="protein sequence ID" value="PJE57455.1"/>
    <property type="molecule type" value="Genomic_DNA"/>
</dbReference>
<protein>
    <submittedName>
        <fullName evidence="1">Uncharacterized protein</fullName>
    </submittedName>
</protein>
<evidence type="ECO:0000313" key="1">
    <source>
        <dbReference type="EMBL" id="PJE57455.1"/>
    </source>
</evidence>
<dbReference type="AlphaFoldDB" id="A0A2M8KC30"/>
<reference evidence="2" key="1">
    <citation type="submission" date="2017-09" db="EMBL/GenBank/DDBJ databases">
        <title>Depth-based differentiation of microbial function through sediment-hosted aquifers and enrichment of novel symbionts in the deep terrestrial subsurface.</title>
        <authorList>
            <person name="Probst A.J."/>
            <person name="Ladd B."/>
            <person name="Jarett J.K."/>
            <person name="Geller-Mcgrath D.E."/>
            <person name="Sieber C.M.K."/>
            <person name="Emerson J.B."/>
            <person name="Anantharaman K."/>
            <person name="Thomas B.C."/>
            <person name="Malmstrom R."/>
            <person name="Stieglmeier M."/>
            <person name="Klingl A."/>
            <person name="Woyke T."/>
            <person name="Ryan C.M."/>
            <person name="Banfield J.F."/>
        </authorList>
    </citation>
    <scope>NUCLEOTIDE SEQUENCE [LARGE SCALE GENOMIC DNA]</scope>
</reference>
<dbReference type="Proteomes" id="UP000231648">
    <property type="component" value="Unassembled WGS sequence"/>
</dbReference>
<comment type="caution">
    <text evidence="1">The sequence shown here is derived from an EMBL/GenBank/DDBJ whole genome shotgun (WGS) entry which is preliminary data.</text>
</comment>
<organism evidence="1 2">
    <name type="scientific">Candidatus Portnoybacteria bacterium CG10_big_fil_rev_8_21_14_0_10_38_18</name>
    <dbReference type="NCBI Taxonomy" id="1974813"/>
    <lineage>
        <taxon>Bacteria</taxon>
        <taxon>Candidatus Portnoyibacteriota</taxon>
    </lineage>
</organism>
<evidence type="ECO:0000313" key="2">
    <source>
        <dbReference type="Proteomes" id="UP000231648"/>
    </source>
</evidence>
<gene>
    <name evidence="1" type="ORF">COU82_01930</name>
</gene>